<dbReference type="PANTHER" id="PTHR48022:SF29">
    <property type="entry name" value="SUGAR TRANSPORTER, PUTATIVE (AFU_ORTHOLOGUE AFUA_6G14500)-RELATED"/>
    <property type="match status" value="1"/>
</dbReference>
<dbReference type="GO" id="GO:0016020">
    <property type="term" value="C:membrane"/>
    <property type="evidence" value="ECO:0007669"/>
    <property type="project" value="UniProtKB-SubCell"/>
</dbReference>
<proteinExistence type="inferred from homology"/>
<keyword evidence="3" id="KW-0813">Transport</keyword>
<keyword evidence="4 7" id="KW-0812">Transmembrane</keyword>
<evidence type="ECO:0000256" key="7">
    <source>
        <dbReference type="SAM" id="Phobius"/>
    </source>
</evidence>
<feature type="transmembrane region" description="Helical" evidence="7">
    <location>
        <begin position="429"/>
        <end position="448"/>
    </location>
</feature>
<feature type="transmembrane region" description="Helical" evidence="7">
    <location>
        <begin position="314"/>
        <end position="333"/>
    </location>
</feature>
<dbReference type="FunFam" id="1.20.1250.20:FF:000134">
    <property type="entry name" value="MFS sugar transporter protein"/>
    <property type="match status" value="1"/>
</dbReference>
<comment type="similarity">
    <text evidence="2">Belongs to the major facilitator superfamily. Sugar transporter (TC 2.A.1.1) family.</text>
</comment>
<accession>A0AAJ0A5Q5</accession>
<dbReference type="Proteomes" id="UP001224890">
    <property type="component" value="Unassembled WGS sequence"/>
</dbReference>
<dbReference type="EMBL" id="JAHMHR010000150">
    <property type="protein sequence ID" value="KAK1656579.1"/>
    <property type="molecule type" value="Genomic_DNA"/>
</dbReference>
<dbReference type="RefSeq" id="XP_060421343.1">
    <property type="nucleotide sequence ID" value="XM_060577889.1"/>
</dbReference>
<evidence type="ECO:0000259" key="8">
    <source>
        <dbReference type="PROSITE" id="PS50850"/>
    </source>
</evidence>
<comment type="caution">
    <text evidence="9">The sequence shown here is derived from an EMBL/GenBank/DDBJ whole genome shotgun (WGS) entry which is preliminary data.</text>
</comment>
<dbReference type="Pfam" id="PF00083">
    <property type="entry name" value="Sugar_tr"/>
    <property type="match status" value="1"/>
</dbReference>
<dbReference type="GeneID" id="85462415"/>
<evidence type="ECO:0000256" key="2">
    <source>
        <dbReference type="ARBA" id="ARBA00010992"/>
    </source>
</evidence>
<feature type="transmembrane region" description="Helical" evidence="7">
    <location>
        <begin position="123"/>
        <end position="142"/>
    </location>
</feature>
<dbReference type="PROSITE" id="PS50850">
    <property type="entry name" value="MFS"/>
    <property type="match status" value="1"/>
</dbReference>
<feature type="transmembrane region" description="Helical" evidence="7">
    <location>
        <begin position="273"/>
        <end position="294"/>
    </location>
</feature>
<sequence length="505" mass="56938">MAIIGAKEHHVDPQFRTCASLSHPHPTGLGVEWTSGFDSSMMNSLQAVSSWFEYFGRPNSSRLGLLSAIYSLGALMAIPFVPYFSQRLGRRRTILMGSWIMVLGAGLQAGARNVDMFLASRWVLGFGIPFAIINASSLIGELSYAKERPIMTSLFNASWFVGAIVAAGITFGTFQMTTTWAWRIPSLLQLVPSGCQIIFMPFCPESPRWLISKDRGDEAFAILNKYHSEGENGEEFVRLEYAQIMSTIQQEKEVASKFLWADVFRGAAMRRRFMLAGIMGFFTQWSGNGLISFYMKKILNLVGITDNHTVQRFILGNTCWGFINAVPIALIAPRFARRKMFLTCTIGTACVYTVWTVASARFAIEQSQRAAIPVLVFIFVYSPYTYLVELFPFSQRAKGIAVEQLTVRFAVFFNTYVNPIALDAIGWKYYIVYCVWILVEILTVYMIFPETQGRTLEELSFMFEGKDVQDRVQKNTQKVLQVELEDIHERPASRGSRDADGNAKV</sequence>
<evidence type="ECO:0000313" key="9">
    <source>
        <dbReference type="EMBL" id="KAK1656579.1"/>
    </source>
</evidence>
<protein>
    <submittedName>
        <fullName evidence="9">Major myo-inositol transporter iolT</fullName>
    </submittedName>
</protein>
<feature type="transmembrane region" description="Helical" evidence="7">
    <location>
        <begin position="154"/>
        <end position="174"/>
    </location>
</feature>
<name>A0AAJ0A5Q5_9PEZI</name>
<evidence type="ECO:0000256" key="3">
    <source>
        <dbReference type="ARBA" id="ARBA00022448"/>
    </source>
</evidence>
<dbReference type="InterPro" id="IPR050360">
    <property type="entry name" value="MFS_Sugar_Transporters"/>
</dbReference>
<feature type="domain" description="Major facilitator superfamily (MFS) profile" evidence="8">
    <location>
        <begin position="1"/>
        <end position="452"/>
    </location>
</feature>
<keyword evidence="6 7" id="KW-0472">Membrane</keyword>
<evidence type="ECO:0000313" key="10">
    <source>
        <dbReference type="Proteomes" id="UP001224890"/>
    </source>
</evidence>
<keyword evidence="10" id="KW-1185">Reference proteome</keyword>
<dbReference type="Gene3D" id="1.20.1250.20">
    <property type="entry name" value="MFS general substrate transporter like domains"/>
    <property type="match status" value="1"/>
</dbReference>
<reference evidence="9" key="1">
    <citation type="submission" date="2021-06" db="EMBL/GenBank/DDBJ databases">
        <title>Comparative genomics, transcriptomics and evolutionary studies reveal genomic signatures of adaptation to plant cell wall in hemibiotrophic fungi.</title>
        <authorList>
            <consortium name="DOE Joint Genome Institute"/>
            <person name="Baroncelli R."/>
            <person name="Diaz J.F."/>
            <person name="Benocci T."/>
            <person name="Peng M."/>
            <person name="Battaglia E."/>
            <person name="Haridas S."/>
            <person name="Andreopoulos W."/>
            <person name="Labutti K."/>
            <person name="Pangilinan J."/>
            <person name="Floch G.L."/>
            <person name="Makela M.R."/>
            <person name="Henrissat B."/>
            <person name="Grigoriev I.V."/>
            <person name="Crouch J.A."/>
            <person name="De Vries R.P."/>
            <person name="Sukno S.A."/>
            <person name="Thon M.R."/>
        </authorList>
    </citation>
    <scope>NUCLEOTIDE SEQUENCE</scope>
    <source>
        <strain evidence="9">CBS 193.32</strain>
    </source>
</reference>
<keyword evidence="5 7" id="KW-1133">Transmembrane helix</keyword>
<feature type="transmembrane region" description="Helical" evidence="7">
    <location>
        <begin position="63"/>
        <end position="81"/>
    </location>
</feature>
<comment type="subcellular location">
    <subcellularLocation>
        <location evidence="1">Membrane</location>
        <topology evidence="1">Multi-pass membrane protein</topology>
    </subcellularLocation>
</comment>
<evidence type="ECO:0000256" key="5">
    <source>
        <dbReference type="ARBA" id="ARBA00022989"/>
    </source>
</evidence>
<feature type="transmembrane region" description="Helical" evidence="7">
    <location>
        <begin position="93"/>
        <end position="111"/>
    </location>
</feature>
<dbReference type="SUPFAM" id="SSF103473">
    <property type="entry name" value="MFS general substrate transporter"/>
    <property type="match status" value="1"/>
</dbReference>
<evidence type="ECO:0000256" key="1">
    <source>
        <dbReference type="ARBA" id="ARBA00004141"/>
    </source>
</evidence>
<evidence type="ECO:0000256" key="4">
    <source>
        <dbReference type="ARBA" id="ARBA00022692"/>
    </source>
</evidence>
<feature type="transmembrane region" description="Helical" evidence="7">
    <location>
        <begin position="340"/>
        <end position="364"/>
    </location>
</feature>
<feature type="transmembrane region" description="Helical" evidence="7">
    <location>
        <begin position="370"/>
        <end position="388"/>
    </location>
</feature>
<feature type="transmembrane region" description="Helical" evidence="7">
    <location>
        <begin position="400"/>
        <end position="417"/>
    </location>
</feature>
<dbReference type="InterPro" id="IPR036259">
    <property type="entry name" value="MFS_trans_sf"/>
</dbReference>
<dbReference type="InterPro" id="IPR005828">
    <property type="entry name" value="MFS_sugar_transport-like"/>
</dbReference>
<dbReference type="GO" id="GO:0005351">
    <property type="term" value="F:carbohydrate:proton symporter activity"/>
    <property type="evidence" value="ECO:0007669"/>
    <property type="project" value="TreeGrafter"/>
</dbReference>
<dbReference type="InterPro" id="IPR020846">
    <property type="entry name" value="MFS_dom"/>
</dbReference>
<gene>
    <name evidence="9" type="ORF">BDP55DRAFT_699451</name>
</gene>
<organism evidence="9 10">
    <name type="scientific">Colletotrichum godetiae</name>
    <dbReference type="NCBI Taxonomy" id="1209918"/>
    <lineage>
        <taxon>Eukaryota</taxon>
        <taxon>Fungi</taxon>
        <taxon>Dikarya</taxon>
        <taxon>Ascomycota</taxon>
        <taxon>Pezizomycotina</taxon>
        <taxon>Sordariomycetes</taxon>
        <taxon>Hypocreomycetidae</taxon>
        <taxon>Glomerellales</taxon>
        <taxon>Glomerellaceae</taxon>
        <taxon>Colletotrichum</taxon>
        <taxon>Colletotrichum acutatum species complex</taxon>
    </lineage>
</organism>
<dbReference type="AlphaFoldDB" id="A0AAJ0A5Q5"/>
<dbReference type="PANTHER" id="PTHR48022">
    <property type="entry name" value="PLASTIDIC GLUCOSE TRANSPORTER 4"/>
    <property type="match status" value="1"/>
</dbReference>
<evidence type="ECO:0000256" key="6">
    <source>
        <dbReference type="ARBA" id="ARBA00023136"/>
    </source>
</evidence>